<feature type="transmembrane region" description="Helical" evidence="5">
    <location>
        <begin position="250"/>
        <end position="274"/>
    </location>
</feature>
<dbReference type="AlphaFoldDB" id="A0A4V5PMQ9"/>
<dbReference type="EMBL" id="SSMQ01000175">
    <property type="protein sequence ID" value="TKC88630.1"/>
    <property type="molecule type" value="Genomic_DNA"/>
</dbReference>
<evidence type="ECO:0000313" key="8">
    <source>
        <dbReference type="Proteomes" id="UP000309215"/>
    </source>
</evidence>
<keyword evidence="3 5" id="KW-1133">Transmembrane helix</keyword>
<feature type="domain" description="Fatty acid hydroxylase" evidence="6">
    <location>
        <begin position="181"/>
        <end position="313"/>
    </location>
</feature>
<evidence type="ECO:0000256" key="2">
    <source>
        <dbReference type="ARBA" id="ARBA00022692"/>
    </source>
</evidence>
<feature type="transmembrane region" description="Helical" evidence="5">
    <location>
        <begin position="171"/>
        <end position="193"/>
    </location>
</feature>
<dbReference type="OrthoDB" id="9770329at2"/>
<evidence type="ECO:0000256" key="1">
    <source>
        <dbReference type="ARBA" id="ARBA00004370"/>
    </source>
</evidence>
<feature type="transmembrane region" description="Helical" evidence="5">
    <location>
        <begin position="218"/>
        <end position="238"/>
    </location>
</feature>
<dbReference type="GO" id="GO:0016491">
    <property type="term" value="F:oxidoreductase activity"/>
    <property type="evidence" value="ECO:0007669"/>
    <property type="project" value="InterPro"/>
</dbReference>
<dbReference type="InterPro" id="IPR006694">
    <property type="entry name" value="Fatty_acid_hydroxylase"/>
</dbReference>
<evidence type="ECO:0000256" key="5">
    <source>
        <dbReference type="SAM" id="Phobius"/>
    </source>
</evidence>
<accession>A0A4V5PMQ9</accession>
<protein>
    <submittedName>
        <fullName evidence="7">Fatty acid hydroxylase family protein</fullName>
    </submittedName>
</protein>
<name>A0A4V5PMQ9_9BACT</name>
<feature type="transmembrane region" description="Helical" evidence="5">
    <location>
        <begin position="133"/>
        <end position="151"/>
    </location>
</feature>
<dbReference type="GO" id="GO:0005506">
    <property type="term" value="F:iron ion binding"/>
    <property type="evidence" value="ECO:0007669"/>
    <property type="project" value="InterPro"/>
</dbReference>
<dbReference type="PANTHER" id="PTHR11863">
    <property type="entry name" value="STEROL DESATURASE"/>
    <property type="match status" value="1"/>
</dbReference>
<evidence type="ECO:0000259" key="6">
    <source>
        <dbReference type="Pfam" id="PF04116"/>
    </source>
</evidence>
<evidence type="ECO:0000256" key="4">
    <source>
        <dbReference type="ARBA" id="ARBA00023136"/>
    </source>
</evidence>
<organism evidence="7 8">
    <name type="scientific">Polyangium fumosum</name>
    <dbReference type="NCBI Taxonomy" id="889272"/>
    <lineage>
        <taxon>Bacteria</taxon>
        <taxon>Pseudomonadati</taxon>
        <taxon>Myxococcota</taxon>
        <taxon>Polyangia</taxon>
        <taxon>Polyangiales</taxon>
        <taxon>Polyangiaceae</taxon>
        <taxon>Polyangium</taxon>
    </lineage>
</organism>
<evidence type="ECO:0000256" key="3">
    <source>
        <dbReference type="ARBA" id="ARBA00022989"/>
    </source>
</evidence>
<evidence type="ECO:0000313" key="7">
    <source>
        <dbReference type="EMBL" id="TKC88630.1"/>
    </source>
</evidence>
<comment type="caution">
    <text evidence="7">The sequence shown here is derived from an EMBL/GenBank/DDBJ whole genome shotgun (WGS) entry which is preliminary data.</text>
</comment>
<dbReference type="Proteomes" id="UP000309215">
    <property type="component" value="Unassembled WGS sequence"/>
</dbReference>
<feature type="transmembrane region" description="Helical" evidence="5">
    <location>
        <begin position="86"/>
        <end position="112"/>
    </location>
</feature>
<comment type="subcellular location">
    <subcellularLocation>
        <location evidence="1">Membrane</location>
    </subcellularLocation>
</comment>
<feature type="transmembrane region" description="Helical" evidence="5">
    <location>
        <begin position="63"/>
        <end position="80"/>
    </location>
</feature>
<gene>
    <name evidence="7" type="ORF">E8A74_51515</name>
</gene>
<keyword evidence="4 5" id="KW-0472">Membrane</keyword>
<keyword evidence="2 5" id="KW-0812">Transmembrane</keyword>
<dbReference type="GO" id="GO:0008610">
    <property type="term" value="P:lipid biosynthetic process"/>
    <property type="evidence" value="ECO:0007669"/>
    <property type="project" value="InterPro"/>
</dbReference>
<keyword evidence="8" id="KW-1185">Reference proteome</keyword>
<reference evidence="7 8" key="1">
    <citation type="submission" date="2019-04" db="EMBL/GenBank/DDBJ databases">
        <authorList>
            <person name="Li Y."/>
            <person name="Wang J."/>
        </authorList>
    </citation>
    <scope>NUCLEOTIDE SEQUENCE [LARGE SCALE GENOMIC DNA]</scope>
    <source>
        <strain evidence="7 8">DSM 14668</strain>
    </source>
</reference>
<proteinExistence type="predicted"/>
<dbReference type="InterPro" id="IPR050307">
    <property type="entry name" value="Sterol_Desaturase_Related"/>
</dbReference>
<sequence length="333" mass="36625">MRARVPGSVVGMHAQRHRSDASLLGIDGSRQAVVRPRRDSIGGYVMQAPPPALNTRRWTIHEIIDAAVLVVLTAAGFLHPESSGTWFSSLLFSFAVLVMPVLSGAAIVTWLSRRLGTRIQGPRIKPAPMAREAFETARAMYVAACLMAWPLTAWRLGHPTGLVWNLDVHGVSVAAVVVQTALGVIVIDAWLYWKHRLLHTRLLFGFHKSHHVFRDPTAFAGFAVGPIEALLTFWPILLLCIPEALHWAPLYFALVVGFVNLNFYLHCGVTLSWVEKTLPRIFLNTSAFHNVHHARANTHFGEALYLWDVLCGTRLKAAEATATGSAPNASSSV</sequence>
<dbReference type="Pfam" id="PF04116">
    <property type="entry name" value="FA_hydroxylase"/>
    <property type="match status" value="1"/>
</dbReference>
<dbReference type="GO" id="GO:0016020">
    <property type="term" value="C:membrane"/>
    <property type="evidence" value="ECO:0007669"/>
    <property type="project" value="UniProtKB-SubCell"/>
</dbReference>